<sequence>MAKSSIYHIKKEGKRWVSYRGKTVLGFHKKKTSASKKCISEFRKELSGK</sequence>
<dbReference type="AlphaFoldDB" id="X1KUR1"/>
<protein>
    <submittedName>
        <fullName evidence="1">Uncharacterized protein</fullName>
    </submittedName>
</protein>
<gene>
    <name evidence="1" type="ORF">S06H3_08717</name>
</gene>
<evidence type="ECO:0000313" key="1">
    <source>
        <dbReference type="EMBL" id="GAI10827.1"/>
    </source>
</evidence>
<organism evidence="1">
    <name type="scientific">marine sediment metagenome</name>
    <dbReference type="NCBI Taxonomy" id="412755"/>
    <lineage>
        <taxon>unclassified sequences</taxon>
        <taxon>metagenomes</taxon>
        <taxon>ecological metagenomes</taxon>
    </lineage>
</organism>
<accession>X1KUR1</accession>
<comment type="caution">
    <text evidence="1">The sequence shown here is derived from an EMBL/GenBank/DDBJ whole genome shotgun (WGS) entry which is preliminary data.</text>
</comment>
<dbReference type="EMBL" id="BARV01003723">
    <property type="protein sequence ID" value="GAI10827.1"/>
    <property type="molecule type" value="Genomic_DNA"/>
</dbReference>
<proteinExistence type="predicted"/>
<name>X1KUR1_9ZZZZ</name>
<reference evidence="1" key="1">
    <citation type="journal article" date="2014" name="Front. Microbiol.">
        <title>High frequency of phylogenetically diverse reductive dehalogenase-homologous genes in deep subseafloor sedimentary metagenomes.</title>
        <authorList>
            <person name="Kawai M."/>
            <person name="Futagami T."/>
            <person name="Toyoda A."/>
            <person name="Takaki Y."/>
            <person name="Nishi S."/>
            <person name="Hori S."/>
            <person name="Arai W."/>
            <person name="Tsubouchi T."/>
            <person name="Morono Y."/>
            <person name="Uchiyama I."/>
            <person name="Ito T."/>
            <person name="Fujiyama A."/>
            <person name="Inagaki F."/>
            <person name="Takami H."/>
        </authorList>
    </citation>
    <scope>NUCLEOTIDE SEQUENCE</scope>
    <source>
        <strain evidence="1">Expedition CK06-06</strain>
    </source>
</reference>